<keyword evidence="2 7" id="KW-0378">Hydrolase</keyword>
<feature type="binding site" evidence="7">
    <location>
        <position position="99"/>
    </location>
    <ligand>
        <name>L-glutamine</name>
        <dbReference type="ChEBI" id="CHEBI:58359"/>
    </ligand>
</feature>
<feature type="binding site" evidence="7">
    <location>
        <begin position="46"/>
        <end position="48"/>
    </location>
    <ligand>
        <name>L-glutamine</name>
        <dbReference type="ChEBI" id="CHEBI:58359"/>
    </ligand>
</feature>
<dbReference type="PROSITE" id="PS51130">
    <property type="entry name" value="PDXT_SNO_2"/>
    <property type="match status" value="1"/>
</dbReference>
<dbReference type="InterPro" id="IPR021196">
    <property type="entry name" value="PdxT/SNO_CS"/>
</dbReference>
<dbReference type="GO" id="GO:0036381">
    <property type="term" value="F:pyridoxal 5'-phosphate synthase (glutamine hydrolysing) activity"/>
    <property type="evidence" value="ECO:0007669"/>
    <property type="project" value="UniProtKB-EC"/>
</dbReference>
<dbReference type="SUPFAM" id="SSF52317">
    <property type="entry name" value="Class I glutamine amidotransferase-like"/>
    <property type="match status" value="1"/>
</dbReference>
<accession>A0ABY5C1S2</accession>
<dbReference type="PIRSF" id="PIRSF005639">
    <property type="entry name" value="Glut_amidoT_SNO"/>
    <property type="match status" value="1"/>
</dbReference>
<evidence type="ECO:0000256" key="2">
    <source>
        <dbReference type="ARBA" id="ARBA00022801"/>
    </source>
</evidence>
<evidence type="ECO:0000256" key="5">
    <source>
        <dbReference type="ARBA" id="ARBA00023239"/>
    </source>
</evidence>
<dbReference type="NCBIfam" id="TIGR03800">
    <property type="entry name" value="PLP_synth_Pdx2"/>
    <property type="match status" value="1"/>
</dbReference>
<dbReference type="EC" id="4.3.3.6" evidence="7"/>
<comment type="function">
    <text evidence="7">Catalyzes the hydrolysis of glutamine to glutamate and ammonia as part of the biosynthesis of pyridoxal 5'-phosphate. The resulting ammonia molecule is channeled to the active site of PdxS.</text>
</comment>
<evidence type="ECO:0000256" key="6">
    <source>
        <dbReference type="ARBA" id="ARBA00049534"/>
    </source>
</evidence>
<comment type="catalytic activity">
    <reaction evidence="6 7">
        <text>L-glutamine + H2O = L-glutamate + NH4(+)</text>
        <dbReference type="Rhea" id="RHEA:15889"/>
        <dbReference type="ChEBI" id="CHEBI:15377"/>
        <dbReference type="ChEBI" id="CHEBI:28938"/>
        <dbReference type="ChEBI" id="CHEBI:29985"/>
        <dbReference type="ChEBI" id="CHEBI:58359"/>
        <dbReference type="EC" id="3.5.1.2"/>
    </reaction>
</comment>
<keyword evidence="4 7" id="KW-0315">Glutamine amidotransferase</keyword>
<organism evidence="8 9">
    <name type="scientific">Fructobacillus americanaquae</name>
    <dbReference type="NCBI Taxonomy" id="2940302"/>
    <lineage>
        <taxon>Bacteria</taxon>
        <taxon>Bacillati</taxon>
        <taxon>Bacillota</taxon>
        <taxon>Bacilli</taxon>
        <taxon>Lactobacillales</taxon>
        <taxon>Lactobacillaceae</taxon>
        <taxon>Fructobacillus</taxon>
    </lineage>
</organism>
<keyword evidence="3 7" id="KW-0663">Pyridoxal phosphate</keyword>
<evidence type="ECO:0000256" key="7">
    <source>
        <dbReference type="HAMAP-Rule" id="MF_01615"/>
    </source>
</evidence>
<dbReference type="EMBL" id="CP097122">
    <property type="protein sequence ID" value="USS92396.1"/>
    <property type="molecule type" value="Genomic_DNA"/>
</dbReference>
<dbReference type="HAMAP" id="MF_01615">
    <property type="entry name" value="PdxT"/>
    <property type="match status" value="1"/>
</dbReference>
<comment type="subunit">
    <text evidence="7">In the presence of PdxS, forms a dodecamer of heterodimers. Only shows activity in the heterodimer.</text>
</comment>
<evidence type="ECO:0000256" key="4">
    <source>
        <dbReference type="ARBA" id="ARBA00022962"/>
    </source>
</evidence>
<gene>
    <name evidence="7 8" type="primary">pdxT</name>
    <name evidence="8" type="ORF">M3M36_01910</name>
</gene>
<evidence type="ECO:0000313" key="9">
    <source>
        <dbReference type="Proteomes" id="UP001056093"/>
    </source>
</evidence>
<dbReference type="CDD" id="cd01749">
    <property type="entry name" value="GATase1_PB"/>
    <property type="match status" value="1"/>
</dbReference>
<dbReference type="PANTHER" id="PTHR31559">
    <property type="entry name" value="PYRIDOXAL 5'-PHOSPHATE SYNTHASE SUBUNIT SNO"/>
    <property type="match status" value="1"/>
</dbReference>
<feature type="active site" description="Charge relay system" evidence="7">
    <location>
        <position position="166"/>
    </location>
</feature>
<feature type="active site" description="Nucleophile" evidence="7">
    <location>
        <position position="78"/>
    </location>
</feature>
<dbReference type="PROSITE" id="PS01236">
    <property type="entry name" value="PDXT_SNO_1"/>
    <property type="match status" value="1"/>
</dbReference>
<dbReference type="InterPro" id="IPR002161">
    <property type="entry name" value="PdxT/SNO"/>
</dbReference>
<protein>
    <recommendedName>
        <fullName evidence="7">Pyridoxal 5'-phosphate synthase subunit PdxT</fullName>
        <ecNumber evidence="7">4.3.3.6</ecNumber>
    </recommendedName>
    <alternativeName>
        <fullName evidence="7">Pdx2</fullName>
    </alternativeName>
    <alternativeName>
        <fullName evidence="7">Pyridoxal 5'-phosphate synthase glutaminase subunit</fullName>
        <ecNumber evidence="7">3.5.1.2</ecNumber>
    </alternativeName>
</protein>
<dbReference type="GO" id="GO:0004359">
    <property type="term" value="F:glutaminase activity"/>
    <property type="evidence" value="ECO:0007669"/>
    <property type="project" value="UniProtKB-EC"/>
</dbReference>
<evidence type="ECO:0000313" key="8">
    <source>
        <dbReference type="EMBL" id="USS92396.1"/>
    </source>
</evidence>
<feature type="binding site" evidence="7">
    <location>
        <begin position="127"/>
        <end position="128"/>
    </location>
    <ligand>
        <name>L-glutamine</name>
        <dbReference type="ChEBI" id="CHEBI:58359"/>
    </ligand>
</feature>
<evidence type="ECO:0000256" key="1">
    <source>
        <dbReference type="ARBA" id="ARBA00008345"/>
    </source>
</evidence>
<dbReference type="Gene3D" id="3.40.50.880">
    <property type="match status" value="1"/>
</dbReference>
<dbReference type="RefSeq" id="WP_252774177.1">
    <property type="nucleotide sequence ID" value="NZ_CP097122.1"/>
</dbReference>
<dbReference type="Proteomes" id="UP001056093">
    <property type="component" value="Chromosome"/>
</dbReference>
<feature type="active site" description="Charge relay system" evidence="7">
    <location>
        <position position="164"/>
    </location>
</feature>
<comment type="catalytic activity">
    <reaction evidence="7">
        <text>aldehydo-D-ribose 5-phosphate + D-glyceraldehyde 3-phosphate + L-glutamine = pyridoxal 5'-phosphate + L-glutamate + phosphate + 3 H2O + H(+)</text>
        <dbReference type="Rhea" id="RHEA:31507"/>
        <dbReference type="ChEBI" id="CHEBI:15377"/>
        <dbReference type="ChEBI" id="CHEBI:15378"/>
        <dbReference type="ChEBI" id="CHEBI:29985"/>
        <dbReference type="ChEBI" id="CHEBI:43474"/>
        <dbReference type="ChEBI" id="CHEBI:58273"/>
        <dbReference type="ChEBI" id="CHEBI:58359"/>
        <dbReference type="ChEBI" id="CHEBI:59776"/>
        <dbReference type="ChEBI" id="CHEBI:597326"/>
        <dbReference type="EC" id="4.3.3.6"/>
    </reaction>
</comment>
<comment type="pathway">
    <text evidence="7">Cofactor biosynthesis; pyridoxal 5'-phosphate biosynthesis.</text>
</comment>
<reference evidence="8" key="1">
    <citation type="submission" date="2022-05" db="EMBL/GenBank/DDBJ databases">
        <authorList>
            <person name="Oliphant S.A."/>
            <person name="Watson-Haigh N.S."/>
            <person name="Sumby K.M."/>
            <person name="Gardner J.M."/>
            <person name="Jiranek V."/>
        </authorList>
    </citation>
    <scope>NUCLEOTIDE SEQUENCE</scope>
    <source>
        <strain evidence="8">KI3_B9</strain>
    </source>
</reference>
<dbReference type="EC" id="3.5.1.2" evidence="7"/>
<comment type="similarity">
    <text evidence="1 7">Belongs to the glutaminase PdxT/SNO family.</text>
</comment>
<dbReference type="InterPro" id="IPR029062">
    <property type="entry name" value="Class_I_gatase-like"/>
</dbReference>
<proteinExistence type="inferred from homology"/>
<keyword evidence="5 7" id="KW-0456">Lyase</keyword>
<keyword evidence="9" id="KW-1185">Reference proteome</keyword>
<name>A0ABY5C1S2_9LACO</name>
<dbReference type="PANTHER" id="PTHR31559:SF0">
    <property type="entry name" value="PYRIDOXAL 5'-PHOSPHATE SYNTHASE SUBUNIT SNO1-RELATED"/>
    <property type="match status" value="1"/>
</dbReference>
<dbReference type="PROSITE" id="PS51273">
    <property type="entry name" value="GATASE_TYPE_1"/>
    <property type="match status" value="1"/>
</dbReference>
<evidence type="ECO:0000256" key="3">
    <source>
        <dbReference type="ARBA" id="ARBA00022898"/>
    </source>
</evidence>
<sequence length="185" mass="19789">MVIGVLDLQGAVDEHINMLAQSGVAGKKVLSEEDLNQVDGLIIPGGESTTMMNLLLKFALLKPLQEKVASGLPIFGTCAGLVLLSRPDALAGIKGEVERNGFGRQKDSFQANIDVAGFDQPFPGIFIRAPYLKQVAADVEVLAKIDGDRIIAVKHGNILATSFHPELSDDPRLHQLFSEMVSASV</sequence>
<dbReference type="Pfam" id="PF01174">
    <property type="entry name" value="SNO"/>
    <property type="match status" value="1"/>
</dbReference>